<protein>
    <submittedName>
        <fullName evidence="3">Zinc ribbon domain-containing protein</fullName>
    </submittedName>
</protein>
<organism evidence="3 4">
    <name type="scientific">Streptomyces parvus</name>
    <dbReference type="NCBI Taxonomy" id="66428"/>
    <lineage>
        <taxon>Bacteria</taxon>
        <taxon>Bacillati</taxon>
        <taxon>Actinomycetota</taxon>
        <taxon>Actinomycetes</taxon>
        <taxon>Kitasatosporales</taxon>
        <taxon>Streptomycetaceae</taxon>
        <taxon>Streptomyces</taxon>
    </lineage>
</organism>
<feature type="non-terminal residue" evidence="3">
    <location>
        <position position="1"/>
    </location>
</feature>
<comment type="caution">
    <text evidence="3">The sequence shown here is derived from an EMBL/GenBank/DDBJ whole genome shotgun (WGS) entry which is preliminary data.</text>
</comment>
<evidence type="ECO:0000313" key="4">
    <source>
        <dbReference type="Proteomes" id="UP000469670"/>
    </source>
</evidence>
<proteinExistence type="predicted"/>
<sequence length="295" mass="32466">ERDREPDAVLPQAPQARPDRRDRRTARTNVIRPGDLICGSCGQGNAPARKFCTRCGFELREAQVARTPWWRGLLRRRRGPRVVELGTGSGQQDEPAPAPGGRLAAFWNQVKVVLGITFCLSAMLYASYAPFRNVVNARAEEVRTSVSGFIKSQYSPVRPAKVTGPSAEGRGPGNLIDLNTSSYWSVPHPKESGGEPQKTLLVVEFDRPVSLDQLIVTAGAGEAFTQHGRPRQMFLTFANESRTRVDLRDTAKPQTFPLKAGLATKKVTIEFTDVYPSDQGKDVAVAELEFFSLLS</sequence>
<evidence type="ECO:0000259" key="2">
    <source>
        <dbReference type="Pfam" id="PF25302"/>
    </source>
</evidence>
<reference evidence="3 4" key="1">
    <citation type="submission" date="2020-01" db="EMBL/GenBank/DDBJ databases">
        <title>Insect and environment-associated Actinomycetes.</title>
        <authorList>
            <person name="Currrie C."/>
            <person name="Chevrette M."/>
            <person name="Carlson C."/>
            <person name="Stubbendieck R."/>
            <person name="Wendt-Pienkowski E."/>
        </authorList>
    </citation>
    <scope>NUCLEOTIDE SEQUENCE [LARGE SCALE GENOMIC DNA]</scope>
    <source>
        <strain evidence="3 4">SID7590</strain>
    </source>
</reference>
<dbReference type="InterPro" id="IPR008979">
    <property type="entry name" value="Galactose-bd-like_sf"/>
</dbReference>
<dbReference type="SUPFAM" id="SSF49785">
    <property type="entry name" value="Galactose-binding domain-like"/>
    <property type="match status" value="1"/>
</dbReference>
<dbReference type="EMBL" id="JAAGMP010001650">
    <property type="protein sequence ID" value="NEC23823.1"/>
    <property type="molecule type" value="Genomic_DNA"/>
</dbReference>
<name>A0A7K3S975_9ACTN</name>
<gene>
    <name evidence="3" type="ORF">G3I50_37075</name>
</gene>
<dbReference type="Gene3D" id="2.60.120.260">
    <property type="entry name" value="Galactose-binding domain-like"/>
    <property type="match status" value="1"/>
</dbReference>
<dbReference type="AlphaFoldDB" id="A0A7K3S975"/>
<dbReference type="RefSeq" id="WP_164208136.1">
    <property type="nucleotide sequence ID" value="NZ_JAAGMP010001650.1"/>
</dbReference>
<feature type="region of interest" description="Disordered" evidence="1">
    <location>
        <begin position="1"/>
        <end position="26"/>
    </location>
</feature>
<accession>A0A7K3S975</accession>
<dbReference type="Pfam" id="PF25302">
    <property type="entry name" value="NADase_transloc"/>
    <property type="match status" value="1"/>
</dbReference>
<evidence type="ECO:0000313" key="3">
    <source>
        <dbReference type="EMBL" id="NEC23823.1"/>
    </source>
</evidence>
<evidence type="ECO:0000256" key="1">
    <source>
        <dbReference type="SAM" id="MobiDB-lite"/>
    </source>
</evidence>
<dbReference type="InterPro" id="IPR057561">
    <property type="entry name" value="NADase_transloc"/>
</dbReference>
<dbReference type="Proteomes" id="UP000469670">
    <property type="component" value="Unassembled WGS sequence"/>
</dbReference>
<feature type="domain" description="NAD glycohydrolase translocation F5/8 type C" evidence="2">
    <location>
        <begin position="174"/>
        <end position="290"/>
    </location>
</feature>
<dbReference type="NCBIfam" id="NF047619">
    <property type="entry name" value="NADase_discoid"/>
    <property type="match status" value="1"/>
</dbReference>